<gene>
    <name evidence="9" type="primary">fabH</name>
    <name evidence="12" type="ORF">E0F67_05365</name>
</gene>
<evidence type="ECO:0000313" key="13">
    <source>
        <dbReference type="Proteomes" id="UP000325300"/>
    </source>
</evidence>
<dbReference type="UniPathway" id="UPA00094"/>
<dbReference type="GO" id="GO:0005737">
    <property type="term" value="C:cytoplasm"/>
    <property type="evidence" value="ECO:0007669"/>
    <property type="project" value="UniProtKB-SubCell"/>
</dbReference>
<evidence type="ECO:0000256" key="3">
    <source>
        <dbReference type="ARBA" id="ARBA00022679"/>
    </source>
</evidence>
<dbReference type="InterPro" id="IPR004655">
    <property type="entry name" value="FabH"/>
</dbReference>
<comment type="pathway">
    <text evidence="9">Lipid metabolism; fatty acid biosynthesis.</text>
</comment>
<keyword evidence="4 9" id="KW-0276">Fatty acid metabolism</keyword>
<comment type="catalytic activity">
    <reaction evidence="9">
        <text>malonyl-[ACP] + acetyl-CoA + H(+) = 3-oxobutanoyl-[ACP] + CO2 + CoA</text>
        <dbReference type="Rhea" id="RHEA:12080"/>
        <dbReference type="Rhea" id="RHEA-COMP:9623"/>
        <dbReference type="Rhea" id="RHEA-COMP:9625"/>
        <dbReference type="ChEBI" id="CHEBI:15378"/>
        <dbReference type="ChEBI" id="CHEBI:16526"/>
        <dbReference type="ChEBI" id="CHEBI:57287"/>
        <dbReference type="ChEBI" id="CHEBI:57288"/>
        <dbReference type="ChEBI" id="CHEBI:78449"/>
        <dbReference type="ChEBI" id="CHEBI:78450"/>
        <dbReference type="EC" id="2.3.1.180"/>
    </reaction>
</comment>
<dbReference type="EC" id="2.3.1.180" evidence="9"/>
<comment type="similarity">
    <text evidence="1 9">Belongs to the thiolase-like superfamily. FabH family.</text>
</comment>
<feature type="domain" description="Beta-ketoacyl-[acyl-carrier-protein] synthase III N-terminal" evidence="11">
    <location>
        <begin position="106"/>
        <end position="183"/>
    </location>
</feature>
<dbReference type="Gene3D" id="3.40.47.10">
    <property type="match status" value="1"/>
</dbReference>
<dbReference type="Proteomes" id="UP000325300">
    <property type="component" value="Unassembled WGS sequence"/>
</dbReference>
<evidence type="ECO:0000256" key="8">
    <source>
        <dbReference type="ARBA" id="ARBA00023315"/>
    </source>
</evidence>
<dbReference type="PANTHER" id="PTHR43091:SF1">
    <property type="entry name" value="BETA-KETOACYL-[ACYL-CARRIER-PROTEIN] SYNTHASE III, CHLOROPLASTIC"/>
    <property type="match status" value="1"/>
</dbReference>
<accession>A0A4V6IY78</accession>
<dbReference type="HAMAP" id="MF_01815">
    <property type="entry name" value="FabH"/>
    <property type="match status" value="1"/>
</dbReference>
<name>A0A4V6IY78_STRPY</name>
<dbReference type="OMA" id="WGSEGDK"/>
<dbReference type="CDD" id="cd00830">
    <property type="entry name" value="KAS_III"/>
    <property type="match status" value="1"/>
</dbReference>
<keyword evidence="3 9" id="KW-0808">Transferase</keyword>
<keyword evidence="7 9" id="KW-0511">Multifunctional enzyme</keyword>
<keyword evidence="6 9" id="KW-0275">Fatty acid biosynthesis</keyword>
<dbReference type="SUPFAM" id="SSF53901">
    <property type="entry name" value="Thiolase-like"/>
    <property type="match status" value="1"/>
</dbReference>
<feature type="active site" evidence="9">
    <location>
        <position position="112"/>
    </location>
</feature>
<keyword evidence="9" id="KW-0963">Cytoplasm</keyword>
<dbReference type="InterPro" id="IPR013751">
    <property type="entry name" value="ACP_syn_III_N"/>
</dbReference>
<evidence type="ECO:0000313" key="12">
    <source>
        <dbReference type="EMBL" id="TYK94846.1"/>
    </source>
</evidence>
<evidence type="ECO:0000256" key="1">
    <source>
        <dbReference type="ARBA" id="ARBA00008642"/>
    </source>
</evidence>
<comment type="caution">
    <text evidence="12">The sequence shown here is derived from an EMBL/GenBank/DDBJ whole genome shotgun (WGS) entry which is preliminary data.</text>
</comment>
<dbReference type="InterPro" id="IPR013747">
    <property type="entry name" value="ACP_syn_III_C"/>
</dbReference>
<organism evidence="12 13">
    <name type="scientific">Streptococcus pyogenes</name>
    <dbReference type="NCBI Taxonomy" id="1314"/>
    <lineage>
        <taxon>Bacteria</taxon>
        <taxon>Bacillati</taxon>
        <taxon>Bacillota</taxon>
        <taxon>Bacilli</taxon>
        <taxon>Lactobacillales</taxon>
        <taxon>Streptococcaceae</taxon>
        <taxon>Streptococcus</taxon>
    </lineage>
</organism>
<keyword evidence="5 9" id="KW-0443">Lipid metabolism</keyword>
<dbReference type="AlphaFoldDB" id="A0A4V6IY78"/>
<comment type="subcellular location">
    <subcellularLocation>
        <location evidence="9">Cytoplasm</location>
    </subcellularLocation>
</comment>
<evidence type="ECO:0000256" key="2">
    <source>
        <dbReference type="ARBA" id="ARBA00022516"/>
    </source>
</evidence>
<reference evidence="12 13" key="1">
    <citation type="submission" date="2019-02" db="EMBL/GenBank/DDBJ databases">
        <title>Novel genomic isolates of S. pyogenes and S. dysgalactiae subsp. equisimilis associated to necrotising fasciitis (NSTI).</title>
        <authorList>
            <person name="Barrantes I."/>
        </authorList>
    </citation>
    <scope>NUCLEOTIDE SEQUENCE [LARGE SCALE GENOMIC DNA]</scope>
    <source>
        <strain evidence="12 13">SPY5003</strain>
    </source>
</reference>
<dbReference type="GO" id="GO:0033818">
    <property type="term" value="F:beta-ketoacyl-acyl-carrier-protein synthase III activity"/>
    <property type="evidence" value="ECO:0007669"/>
    <property type="project" value="UniProtKB-UniRule"/>
</dbReference>
<protein>
    <recommendedName>
        <fullName evidence="9">Beta-ketoacyl-[acyl-carrier-protein] synthase III</fullName>
        <shortName evidence="9">Beta-ketoacyl-ACP synthase III</shortName>
        <shortName evidence="9">KAS III</shortName>
        <ecNumber evidence="9">2.3.1.180</ecNumber>
    </recommendedName>
    <alternativeName>
        <fullName evidence="9">3-oxoacyl-[acyl-carrier-protein] synthase 3</fullName>
    </alternativeName>
    <alternativeName>
        <fullName evidence="9">3-oxoacyl-[acyl-carrier-protein] synthase III</fullName>
    </alternativeName>
</protein>
<feature type="active site" evidence="9">
    <location>
        <position position="279"/>
    </location>
</feature>
<dbReference type="EMBL" id="SJLI01000003">
    <property type="protein sequence ID" value="TYK94846.1"/>
    <property type="molecule type" value="Genomic_DNA"/>
</dbReference>
<evidence type="ECO:0000256" key="4">
    <source>
        <dbReference type="ARBA" id="ARBA00022832"/>
    </source>
</evidence>
<comment type="subunit">
    <text evidence="9">Homodimer.</text>
</comment>
<comment type="domain">
    <text evidence="9">The last Arg residue of the ACP-binding site is essential for the weak association between ACP/AcpP and FabH.</text>
</comment>
<dbReference type="NCBIfam" id="TIGR00747">
    <property type="entry name" value="fabH"/>
    <property type="match status" value="1"/>
</dbReference>
<keyword evidence="8 9" id="KW-0012">Acyltransferase</keyword>
<dbReference type="GeneID" id="69900398"/>
<evidence type="ECO:0000259" key="11">
    <source>
        <dbReference type="Pfam" id="PF08545"/>
    </source>
</evidence>
<dbReference type="InterPro" id="IPR016039">
    <property type="entry name" value="Thiolase-like"/>
</dbReference>
<dbReference type="SMR" id="A0A4V6IY78"/>
<feature type="active site" evidence="9">
    <location>
        <position position="249"/>
    </location>
</feature>
<feature type="region of interest" description="ACP-binding" evidence="9">
    <location>
        <begin position="250"/>
        <end position="254"/>
    </location>
</feature>
<evidence type="ECO:0000256" key="9">
    <source>
        <dbReference type="HAMAP-Rule" id="MF_01815"/>
    </source>
</evidence>
<dbReference type="Pfam" id="PF08545">
    <property type="entry name" value="ACP_syn_III"/>
    <property type="match status" value="1"/>
</dbReference>
<evidence type="ECO:0000256" key="5">
    <source>
        <dbReference type="ARBA" id="ARBA00023098"/>
    </source>
</evidence>
<dbReference type="NCBIfam" id="NF006829">
    <property type="entry name" value="PRK09352.1"/>
    <property type="match status" value="1"/>
</dbReference>
<proteinExistence type="inferred from homology"/>
<evidence type="ECO:0000259" key="10">
    <source>
        <dbReference type="Pfam" id="PF08541"/>
    </source>
</evidence>
<evidence type="ECO:0000256" key="7">
    <source>
        <dbReference type="ARBA" id="ARBA00023268"/>
    </source>
</evidence>
<dbReference type="PANTHER" id="PTHR43091">
    <property type="entry name" value="3-OXOACYL-[ACYL-CARRIER-PROTEIN] SYNTHASE"/>
    <property type="match status" value="1"/>
</dbReference>
<evidence type="ECO:0000256" key="6">
    <source>
        <dbReference type="ARBA" id="ARBA00023160"/>
    </source>
</evidence>
<feature type="domain" description="Beta-ketoacyl-[acyl-carrier-protein] synthase III C-terminal" evidence="10">
    <location>
        <begin position="234"/>
        <end position="324"/>
    </location>
</feature>
<dbReference type="GO" id="GO:0004315">
    <property type="term" value="F:3-oxoacyl-[acyl-carrier-protein] synthase activity"/>
    <property type="evidence" value="ECO:0007669"/>
    <property type="project" value="InterPro"/>
</dbReference>
<dbReference type="GO" id="GO:0006633">
    <property type="term" value="P:fatty acid biosynthetic process"/>
    <property type="evidence" value="ECO:0007669"/>
    <property type="project" value="UniProtKB-UniRule"/>
</dbReference>
<dbReference type="Pfam" id="PF08541">
    <property type="entry name" value="ACP_syn_III_C"/>
    <property type="match status" value="1"/>
</dbReference>
<dbReference type="RefSeq" id="WP_002988609.1">
    <property type="nucleotide sequence ID" value="NZ_AP014596.1"/>
</dbReference>
<keyword evidence="2 9" id="KW-0444">Lipid biosynthesis</keyword>
<comment type="function">
    <text evidence="9">Catalyzes the condensation reaction of fatty acid synthesis by the addition to an acyl acceptor of two carbons from malonyl-ACP. Catalyzes the first condensation reaction which initiates fatty acid synthesis and may therefore play a role in governing the total rate of fatty acid production. Possesses both acetoacetyl-ACP synthase and acetyl transacylase activities. Its substrate specificity determines the biosynthesis of branched-chain and/or straight-chain of fatty acids.</text>
</comment>
<sequence>MIFSKISQVAHYVPQQLVTNNDLASIMDTSHEWIFSRTGIAERHISRDEMTSDLAIQVADQLLTQSGLKADAIDFIIVATISPDATMPSTAAKVQAAIAATSAFAFDMTAACSGFVFALAMADKLIASGAYQNGMVIGAETLSKLVNWQDRATAVLFGDGAGGVLLEASKDKHVLAETLHTDGARCQSLISGETSLSSPYSIGKKAIATIQMDGRAIFDFAIRDVSKSILTLMAQSDITKDDIDYCLLHQANRRILDKIARKIDVPREKFLENMMRYGNTSAASIPILLSEAVQKGQIRLDGTQKILLSGFGGGLTWGSLIVKI</sequence>